<gene>
    <name evidence="1" type="ORF">H2198_005625</name>
</gene>
<accession>A0ACC3A5N8</accession>
<dbReference type="Proteomes" id="UP001172386">
    <property type="component" value="Unassembled WGS sequence"/>
</dbReference>
<evidence type="ECO:0000313" key="1">
    <source>
        <dbReference type="EMBL" id="KAJ9655534.1"/>
    </source>
</evidence>
<proteinExistence type="predicted"/>
<comment type="caution">
    <text evidence="1">The sequence shown here is derived from an EMBL/GenBank/DDBJ whole genome shotgun (WGS) entry which is preliminary data.</text>
</comment>
<keyword evidence="2" id="KW-1185">Reference proteome</keyword>
<reference evidence="1" key="1">
    <citation type="submission" date="2022-10" db="EMBL/GenBank/DDBJ databases">
        <title>Culturing micro-colonial fungi from biological soil crusts in the Mojave desert and describing Neophaeococcomyces mojavensis, and introducing the new genera and species Taxawa tesnikishii.</title>
        <authorList>
            <person name="Kurbessoian T."/>
            <person name="Stajich J.E."/>
        </authorList>
    </citation>
    <scope>NUCLEOTIDE SEQUENCE</scope>
    <source>
        <strain evidence="1">JES_112</strain>
    </source>
</reference>
<sequence>MVAPTLTAVPFPVSIEVQASITEFLTAVQQKATSPRKHQFTGLQNIRRLSPETKRAVDSQNLLIIQSDGENAASVTDTLRSMGIENVPNDEEDFLDLALTVEVILKHNALLVTMQYDERVISSFQVDCLLHQLESVILQLLKFDNIETCLLKDIDITVVCQICGDRFSAMVKNVVGIDFEILHRFSHLHRSWQPRLVKPENAAFVVFTSGITGKPKAALLEHRSVCTSLYVNTQVMKINPATRALQFAAYTFDASICEIFSPLIVGACKYQKLRTLVFGGEALSRQVLRKWLEPGIDLVNYWGPIVGREYVNRHEATAESFCKDLACSQELASSPSHRPRRFYRTGDLGKFNSHGSKLGEIEYHVAQAFLNIVSDQHDSLDDVYRKAQVAVEIVVLRRSTNPVIIAIIAPQFESATAMEDPEYKLRLLTLQVEARLFQSLPPYMVPSVYMPLATMPTLPTGKTNRRLLREIGSALDMDLIAALRPPQELSRQTWTQNEQRMQRLWAAILGMDVASIHLYDNFFHIGGDSVAAMKLIAGSSKEGLLLTVQDVFKHPCLVDLAQIARVSSRAGTSEGKPNAAMVMDVPQLPYSELLQYINVVNVDSIEVTSATSFQKDVVAKHFLQPSQHLNYWYLDLPSEAVMDHVKLVCEQLVHQFDIFRAVFVEFKDQILQVTPRDLEVPIITLKLDGNDIDTNSGRICREDLAKPVALGKSFLSCWIFESENQRKRLIMRLSHAQYDGISLGFIVAAFVALYSGVEPKLRTSFSQYTHHLAQHQHDRRLHWRTLLEGSHMTSLRANPGIQPFPECENLAVVKIIPHLNRVQNVTMASIFTTACAVTLGAVAGVSDVVFGRLVSGRAGLWAEDQDIVGPCMNVIPVRLRLDQRNDVVSLSNKVQKQYVDSAPYEATGLDEIVQDCTPWPASTTHFGAISQYQNIDDTFHMKLGREACNFHYWVNKNAQPWYESIYMLGTPLPEGLRVYVAGSSMFYDQKIVADVHERLCAILTSSNSTER</sequence>
<protein>
    <submittedName>
        <fullName evidence="1">Uncharacterized protein</fullName>
    </submittedName>
</protein>
<organism evidence="1 2">
    <name type="scientific">Neophaeococcomyces mojaviensis</name>
    <dbReference type="NCBI Taxonomy" id="3383035"/>
    <lineage>
        <taxon>Eukaryota</taxon>
        <taxon>Fungi</taxon>
        <taxon>Dikarya</taxon>
        <taxon>Ascomycota</taxon>
        <taxon>Pezizomycotina</taxon>
        <taxon>Eurotiomycetes</taxon>
        <taxon>Chaetothyriomycetidae</taxon>
        <taxon>Chaetothyriales</taxon>
        <taxon>Chaetothyriales incertae sedis</taxon>
        <taxon>Neophaeococcomyces</taxon>
    </lineage>
</organism>
<dbReference type="EMBL" id="JAPDRQ010000094">
    <property type="protein sequence ID" value="KAJ9655534.1"/>
    <property type="molecule type" value="Genomic_DNA"/>
</dbReference>
<name>A0ACC3A5N8_9EURO</name>
<evidence type="ECO:0000313" key="2">
    <source>
        <dbReference type="Proteomes" id="UP001172386"/>
    </source>
</evidence>